<protein>
    <submittedName>
        <fullName evidence="2">Uncharacterized protein</fullName>
    </submittedName>
</protein>
<keyword evidence="3" id="KW-1185">Reference proteome</keyword>
<reference evidence="2 3" key="1">
    <citation type="journal article" date="2021" name="Elife">
        <title>Chloroplast acquisition without the gene transfer in kleptoplastic sea slugs, Plakobranchus ocellatus.</title>
        <authorList>
            <person name="Maeda T."/>
            <person name="Takahashi S."/>
            <person name="Yoshida T."/>
            <person name="Shimamura S."/>
            <person name="Takaki Y."/>
            <person name="Nagai Y."/>
            <person name="Toyoda A."/>
            <person name="Suzuki Y."/>
            <person name="Arimoto A."/>
            <person name="Ishii H."/>
            <person name="Satoh N."/>
            <person name="Nishiyama T."/>
            <person name="Hasebe M."/>
            <person name="Maruyama T."/>
            <person name="Minagawa J."/>
            <person name="Obokata J."/>
            <person name="Shigenobu S."/>
        </authorList>
    </citation>
    <scope>NUCLEOTIDE SEQUENCE [LARGE SCALE GENOMIC DNA]</scope>
</reference>
<dbReference type="Proteomes" id="UP000735302">
    <property type="component" value="Unassembled WGS sequence"/>
</dbReference>
<dbReference type="AlphaFoldDB" id="A0AAV3ZG55"/>
<dbReference type="EMBL" id="BLXT01002329">
    <property type="protein sequence ID" value="GFN93348.1"/>
    <property type="molecule type" value="Genomic_DNA"/>
</dbReference>
<dbReference type="PANTHER" id="PTHR37162:SF10">
    <property type="entry name" value="DUF4371 DOMAIN-CONTAINING PROTEIN"/>
    <property type="match status" value="1"/>
</dbReference>
<evidence type="ECO:0000256" key="1">
    <source>
        <dbReference type="SAM" id="MobiDB-lite"/>
    </source>
</evidence>
<dbReference type="PANTHER" id="PTHR37162">
    <property type="entry name" value="HAT FAMILY DIMERISATION DOMAINCONTAINING PROTEIN-RELATED"/>
    <property type="match status" value="1"/>
</dbReference>
<feature type="region of interest" description="Disordered" evidence="1">
    <location>
        <begin position="37"/>
        <end position="60"/>
    </location>
</feature>
<comment type="caution">
    <text evidence="2">The sequence shown here is derived from an EMBL/GenBank/DDBJ whole genome shotgun (WGS) entry which is preliminary data.</text>
</comment>
<name>A0AAV3ZG55_9GAST</name>
<accession>A0AAV3ZG55</accession>
<organism evidence="2 3">
    <name type="scientific">Plakobranchus ocellatus</name>
    <dbReference type="NCBI Taxonomy" id="259542"/>
    <lineage>
        <taxon>Eukaryota</taxon>
        <taxon>Metazoa</taxon>
        <taxon>Spiralia</taxon>
        <taxon>Lophotrochozoa</taxon>
        <taxon>Mollusca</taxon>
        <taxon>Gastropoda</taxon>
        <taxon>Heterobranchia</taxon>
        <taxon>Euthyneura</taxon>
        <taxon>Panpulmonata</taxon>
        <taxon>Sacoglossa</taxon>
        <taxon>Placobranchoidea</taxon>
        <taxon>Plakobranchidae</taxon>
        <taxon>Plakobranchus</taxon>
    </lineage>
</organism>
<proteinExistence type="predicted"/>
<gene>
    <name evidence="2" type="ORF">PoB_001985400</name>
</gene>
<sequence length="177" mass="19691">MVDPSLLVGEGDKISSPCVVQLLRNCRRMSCRAGCSAPEHNSVEQKPSSSTAPSSSTSPGFSLLPTDKKGHFQQPKDKVQKLFQIVISTTTRIIGICFPLNVEQALINICHYLNKTSKYQAAFEAFQILHELKDNKILQHVSKRGLSISGCLPRLLENWQPILDFSQCSEKMCKLLC</sequence>
<feature type="compositionally biased region" description="Low complexity" evidence="1">
    <location>
        <begin position="47"/>
        <end position="60"/>
    </location>
</feature>
<evidence type="ECO:0000313" key="2">
    <source>
        <dbReference type="EMBL" id="GFN93348.1"/>
    </source>
</evidence>
<evidence type="ECO:0000313" key="3">
    <source>
        <dbReference type="Proteomes" id="UP000735302"/>
    </source>
</evidence>